<dbReference type="Pfam" id="PF13731">
    <property type="entry name" value="WxL"/>
    <property type="match status" value="1"/>
</dbReference>
<protein>
    <submittedName>
        <fullName evidence="3">WxL domain-containing protein</fullName>
    </submittedName>
</protein>
<dbReference type="AlphaFoldDB" id="A0A7W1YGX6"/>
<dbReference type="Proteomes" id="UP000548787">
    <property type="component" value="Unassembled WGS sequence"/>
</dbReference>
<evidence type="ECO:0000313" key="4">
    <source>
        <dbReference type="Proteomes" id="UP000548787"/>
    </source>
</evidence>
<evidence type="ECO:0000259" key="2">
    <source>
        <dbReference type="Pfam" id="PF13731"/>
    </source>
</evidence>
<gene>
    <name evidence="3" type="ORF">HPK16_12445</name>
</gene>
<keyword evidence="4" id="KW-1185">Reference proteome</keyword>
<comment type="caution">
    <text evidence="3">The sequence shown here is derived from an EMBL/GenBank/DDBJ whole genome shotgun (WGS) entry which is preliminary data.</text>
</comment>
<name>A0A7W1YGX6_9LIST</name>
<feature type="region of interest" description="Disordered" evidence="1">
    <location>
        <begin position="40"/>
        <end position="73"/>
    </location>
</feature>
<evidence type="ECO:0000256" key="1">
    <source>
        <dbReference type="SAM" id="MobiDB-lite"/>
    </source>
</evidence>
<proteinExistence type="predicted"/>
<organism evidence="3 4">
    <name type="scientific">Listeria rustica</name>
    <dbReference type="NCBI Taxonomy" id="2713503"/>
    <lineage>
        <taxon>Bacteria</taxon>
        <taxon>Bacillati</taxon>
        <taxon>Bacillota</taxon>
        <taxon>Bacilli</taxon>
        <taxon>Bacillales</taxon>
        <taxon>Listeriaceae</taxon>
        <taxon>Listeria</taxon>
    </lineage>
</organism>
<dbReference type="EMBL" id="JABJVM010000014">
    <property type="protein sequence ID" value="MBA3927152.1"/>
    <property type="molecule type" value="Genomic_DNA"/>
</dbReference>
<reference evidence="3 4" key="1">
    <citation type="submission" date="2020-08" db="EMBL/GenBank/DDBJ databases">
        <title>Listeria ohnekaius sp. nov. and Listeria portnoyii sp. nov. isolated from non-agricultural and natural environments.</title>
        <authorList>
            <person name="Weller D."/>
            <person name="Belias A.M."/>
            <person name="Liao J."/>
            <person name="Guo S."/>
            <person name="Orsi R.H."/>
            <person name="Wiedmann M."/>
        </authorList>
    </citation>
    <scope>NUCLEOTIDE SEQUENCE [LARGE SCALE GENOMIC DNA]</scope>
    <source>
        <strain evidence="3 4">FSL W9-0585</strain>
    </source>
</reference>
<feature type="compositionally biased region" description="Low complexity" evidence="1">
    <location>
        <begin position="46"/>
        <end position="67"/>
    </location>
</feature>
<evidence type="ECO:0000313" key="3">
    <source>
        <dbReference type="EMBL" id="MBA3927152.1"/>
    </source>
</evidence>
<sequence>MLATVAVTTAFAASLIAPNNTIAKAAEIGTLDSTGSVVFKAQDSSDNNNPVDPLNPDTPVDPDSTDPGTGGPLSIDYASSFDFGTQTISGETKTYTAKLDQMTVDGSKVDVPNNVQVTDNRGNNAGWQLTVAENGQLTDGSSRALDGAAITITKASAVTRSDSDIPAPTVATSITLNPDGTAAMVMNAEAEEGMGHWVDNFGADNTEAADAVTLNVPGKSAKYSDSAYTTSLTWTLSDTPS</sequence>
<accession>A0A7W1YGX6</accession>
<dbReference type="InterPro" id="IPR027994">
    <property type="entry name" value="WxL_dom"/>
</dbReference>
<feature type="domain" description="WxL" evidence="2">
    <location>
        <begin position="29"/>
        <end position="240"/>
    </location>
</feature>